<dbReference type="RefSeq" id="WP_092096742.1">
    <property type="nucleotide sequence ID" value="NZ_FNAR01000008.1"/>
</dbReference>
<evidence type="ECO:0000256" key="7">
    <source>
        <dbReference type="ARBA" id="ARBA00053401"/>
    </source>
</evidence>
<comment type="subunit">
    <text evidence="3 10">Homodimer.</text>
</comment>
<evidence type="ECO:0000256" key="4">
    <source>
        <dbReference type="ARBA" id="ARBA00022490"/>
    </source>
</evidence>
<dbReference type="STRING" id="426756.SAMN04488126_10871"/>
<dbReference type="PANTHER" id="PTHR21237:SF23">
    <property type="entry name" value="GRPE PROTEIN HOMOLOG, MITOCHONDRIAL"/>
    <property type="match status" value="1"/>
</dbReference>
<dbReference type="NCBIfam" id="NF010738">
    <property type="entry name" value="PRK14140.1"/>
    <property type="match status" value="1"/>
</dbReference>
<evidence type="ECO:0000256" key="13">
    <source>
        <dbReference type="SAM" id="MobiDB-lite"/>
    </source>
</evidence>
<dbReference type="InterPro" id="IPR000740">
    <property type="entry name" value="GrpE"/>
</dbReference>
<dbReference type="GO" id="GO:0005737">
    <property type="term" value="C:cytoplasm"/>
    <property type="evidence" value="ECO:0007669"/>
    <property type="project" value="UniProtKB-SubCell"/>
</dbReference>
<dbReference type="HAMAP" id="MF_01151">
    <property type="entry name" value="GrpE"/>
    <property type="match status" value="1"/>
</dbReference>
<dbReference type="OrthoDB" id="9812586at2"/>
<evidence type="ECO:0000256" key="6">
    <source>
        <dbReference type="ARBA" id="ARBA00023186"/>
    </source>
</evidence>
<feature type="compositionally biased region" description="Basic and acidic residues" evidence="13">
    <location>
        <begin position="1"/>
        <end position="14"/>
    </location>
</feature>
<dbReference type="AlphaFoldDB" id="A0A1G7CPS9"/>
<feature type="compositionally biased region" description="Acidic residues" evidence="13">
    <location>
        <begin position="37"/>
        <end position="49"/>
    </location>
</feature>
<keyword evidence="6 10" id="KW-0143">Chaperone</keyword>
<evidence type="ECO:0000256" key="12">
    <source>
        <dbReference type="RuleBase" id="RU004478"/>
    </source>
</evidence>
<dbReference type="PROSITE" id="PS01071">
    <property type="entry name" value="GRPE"/>
    <property type="match status" value="1"/>
</dbReference>
<name>A0A1G7CPS9_9BACL</name>
<dbReference type="CDD" id="cd00446">
    <property type="entry name" value="GrpE"/>
    <property type="match status" value="1"/>
</dbReference>
<evidence type="ECO:0000256" key="3">
    <source>
        <dbReference type="ARBA" id="ARBA00011738"/>
    </source>
</evidence>
<feature type="compositionally biased region" description="Low complexity" evidence="13">
    <location>
        <begin position="26"/>
        <end position="36"/>
    </location>
</feature>
<organism evidence="14 15">
    <name type="scientific">Bhargavaea beijingensis</name>
    <dbReference type="NCBI Taxonomy" id="426756"/>
    <lineage>
        <taxon>Bacteria</taxon>
        <taxon>Bacillati</taxon>
        <taxon>Bacillota</taxon>
        <taxon>Bacilli</taxon>
        <taxon>Bacillales</taxon>
        <taxon>Caryophanaceae</taxon>
        <taxon>Bhargavaea</taxon>
    </lineage>
</organism>
<dbReference type="InterPro" id="IPR009012">
    <property type="entry name" value="GrpE_head"/>
</dbReference>
<dbReference type="SUPFAM" id="SSF51064">
    <property type="entry name" value="Head domain of nucleotide exchange factor GrpE"/>
    <property type="match status" value="1"/>
</dbReference>
<dbReference type="Gene3D" id="3.90.20.20">
    <property type="match status" value="1"/>
</dbReference>
<dbReference type="Proteomes" id="UP000198823">
    <property type="component" value="Unassembled WGS sequence"/>
</dbReference>
<proteinExistence type="inferred from homology"/>
<dbReference type="InterPro" id="IPR013805">
    <property type="entry name" value="GrpE_CC"/>
</dbReference>
<dbReference type="GO" id="GO:0042803">
    <property type="term" value="F:protein homodimerization activity"/>
    <property type="evidence" value="ECO:0007669"/>
    <property type="project" value="InterPro"/>
</dbReference>
<feature type="region of interest" description="Disordered" evidence="13">
    <location>
        <begin position="1"/>
        <end position="55"/>
    </location>
</feature>
<evidence type="ECO:0000256" key="1">
    <source>
        <dbReference type="ARBA" id="ARBA00004496"/>
    </source>
</evidence>
<gene>
    <name evidence="10" type="primary">grpE</name>
    <name evidence="14" type="ORF">SAMN04488126_10871</name>
</gene>
<evidence type="ECO:0000256" key="8">
    <source>
        <dbReference type="ARBA" id="ARBA00072274"/>
    </source>
</evidence>
<reference evidence="14 15" key="1">
    <citation type="submission" date="2016-10" db="EMBL/GenBank/DDBJ databases">
        <authorList>
            <person name="de Groot N.N."/>
        </authorList>
    </citation>
    <scope>NUCLEOTIDE SEQUENCE [LARGE SCALE GENOMIC DNA]</scope>
    <source>
        <strain evidence="14 15">CGMCC 1.6762</strain>
    </source>
</reference>
<dbReference type="GO" id="GO:0000774">
    <property type="term" value="F:adenyl-nucleotide exchange factor activity"/>
    <property type="evidence" value="ECO:0007669"/>
    <property type="project" value="InterPro"/>
</dbReference>
<accession>A0A1G7CPS9</accession>
<comment type="similarity">
    <text evidence="2 10 12">Belongs to the GrpE family.</text>
</comment>
<dbReference type="FunFam" id="2.30.22.10:FF:000001">
    <property type="entry name" value="Protein GrpE"/>
    <property type="match status" value="1"/>
</dbReference>
<evidence type="ECO:0000256" key="11">
    <source>
        <dbReference type="RuleBase" id="RU000639"/>
    </source>
</evidence>
<keyword evidence="5 10" id="KW-0346">Stress response</keyword>
<sequence>MSKDENKELNEETVKTAAVEGDNQTEEASTSASAADEAAENTDSGEAETDSCGTRIAELEEELERKEDKYLRLLSDFENFKRRSAADMQAAEKYRSQRLMLELLPVLDNFGRAFDAEVTSEDALALKKGMEMIYQSFRSAMEKEGLEEIGAEGKEFDPNYHHAVMQGQDDSKPSNTVLEELQKGYMLKDRILRPSMVKVNE</sequence>
<dbReference type="Gene3D" id="2.30.22.10">
    <property type="entry name" value="Head domain of nucleotide exchange factor GrpE"/>
    <property type="match status" value="1"/>
</dbReference>
<comment type="subcellular location">
    <subcellularLocation>
        <location evidence="1 10">Cytoplasm</location>
    </subcellularLocation>
</comment>
<evidence type="ECO:0000256" key="2">
    <source>
        <dbReference type="ARBA" id="ARBA00009054"/>
    </source>
</evidence>
<dbReference type="EMBL" id="FNAR01000008">
    <property type="protein sequence ID" value="SDE41362.1"/>
    <property type="molecule type" value="Genomic_DNA"/>
</dbReference>
<evidence type="ECO:0000256" key="5">
    <source>
        <dbReference type="ARBA" id="ARBA00023016"/>
    </source>
</evidence>
<dbReference type="PANTHER" id="PTHR21237">
    <property type="entry name" value="GRPE PROTEIN"/>
    <property type="match status" value="1"/>
</dbReference>
<protein>
    <recommendedName>
        <fullName evidence="8 10">Protein GrpE</fullName>
    </recommendedName>
    <alternativeName>
        <fullName evidence="9 10">HSP-70 cofactor</fullName>
    </alternativeName>
</protein>
<evidence type="ECO:0000256" key="9">
    <source>
        <dbReference type="ARBA" id="ARBA00076414"/>
    </source>
</evidence>
<evidence type="ECO:0000313" key="15">
    <source>
        <dbReference type="Proteomes" id="UP000198823"/>
    </source>
</evidence>
<dbReference type="GO" id="GO:0006457">
    <property type="term" value="P:protein folding"/>
    <property type="evidence" value="ECO:0007669"/>
    <property type="project" value="InterPro"/>
</dbReference>
<keyword evidence="4 10" id="KW-0963">Cytoplasm</keyword>
<dbReference type="GO" id="GO:0051087">
    <property type="term" value="F:protein-folding chaperone binding"/>
    <property type="evidence" value="ECO:0007669"/>
    <property type="project" value="InterPro"/>
</dbReference>
<dbReference type="GO" id="GO:0051082">
    <property type="term" value="F:unfolded protein binding"/>
    <property type="evidence" value="ECO:0007669"/>
    <property type="project" value="TreeGrafter"/>
</dbReference>
<dbReference type="PRINTS" id="PR00773">
    <property type="entry name" value="GRPEPROTEIN"/>
</dbReference>
<dbReference type="SUPFAM" id="SSF58014">
    <property type="entry name" value="Coiled-coil domain of nucleotide exchange factor GrpE"/>
    <property type="match status" value="1"/>
</dbReference>
<evidence type="ECO:0000313" key="14">
    <source>
        <dbReference type="EMBL" id="SDE41362.1"/>
    </source>
</evidence>
<comment type="function">
    <text evidence="7 10 11">Participates actively in the response to hyperosmotic and heat shock by preventing the aggregation of stress-denatured proteins, in association with DnaK and GrpE. It is the nucleotide exchange factor for DnaK and may function as a thermosensor. Unfolded proteins bind initially to DnaJ; upon interaction with the DnaJ-bound protein, DnaK hydrolyzes its bound ATP, resulting in the formation of a stable complex. GrpE releases ADP from DnaK; ATP binding to DnaK triggers the release of the substrate protein, thus completing the reaction cycle. Several rounds of ATP-dependent interactions between DnaJ, DnaK and GrpE are required for fully efficient folding.</text>
</comment>
<dbReference type="Pfam" id="PF01025">
    <property type="entry name" value="GrpE"/>
    <property type="match status" value="1"/>
</dbReference>
<evidence type="ECO:0000256" key="10">
    <source>
        <dbReference type="HAMAP-Rule" id="MF_01151"/>
    </source>
</evidence>